<proteinExistence type="predicted"/>
<accession>A0A2J6RYD7</accession>
<keyword evidence="2" id="KW-0472">Membrane</keyword>
<evidence type="ECO:0000313" key="3">
    <source>
        <dbReference type="EMBL" id="PMD43515.1"/>
    </source>
</evidence>
<keyword evidence="4" id="KW-1185">Reference proteome</keyword>
<name>A0A2J6RYD7_HYAVF</name>
<evidence type="ECO:0000256" key="2">
    <source>
        <dbReference type="SAM" id="Phobius"/>
    </source>
</evidence>
<protein>
    <submittedName>
        <fullName evidence="3">Uncharacterized protein</fullName>
    </submittedName>
</protein>
<reference evidence="3 4" key="1">
    <citation type="submission" date="2016-04" db="EMBL/GenBank/DDBJ databases">
        <title>A degradative enzymes factory behind the ericoid mycorrhizal symbiosis.</title>
        <authorList>
            <consortium name="DOE Joint Genome Institute"/>
            <person name="Martino E."/>
            <person name="Morin E."/>
            <person name="Grelet G."/>
            <person name="Kuo A."/>
            <person name="Kohler A."/>
            <person name="Daghino S."/>
            <person name="Barry K."/>
            <person name="Choi C."/>
            <person name="Cichocki N."/>
            <person name="Clum A."/>
            <person name="Copeland A."/>
            <person name="Hainaut M."/>
            <person name="Haridas S."/>
            <person name="Labutti K."/>
            <person name="Lindquist E."/>
            <person name="Lipzen A."/>
            <person name="Khouja H.-R."/>
            <person name="Murat C."/>
            <person name="Ohm R."/>
            <person name="Olson A."/>
            <person name="Spatafora J."/>
            <person name="Veneault-Fourrey C."/>
            <person name="Henrissat B."/>
            <person name="Grigoriev I."/>
            <person name="Martin F."/>
            <person name="Perotto S."/>
        </authorList>
    </citation>
    <scope>NUCLEOTIDE SEQUENCE [LARGE SCALE GENOMIC DNA]</scope>
    <source>
        <strain evidence="3 4">F</strain>
    </source>
</reference>
<dbReference type="AlphaFoldDB" id="A0A2J6RYD7"/>
<feature type="compositionally biased region" description="Basic and acidic residues" evidence="1">
    <location>
        <begin position="54"/>
        <end position="72"/>
    </location>
</feature>
<feature type="transmembrane region" description="Helical" evidence="2">
    <location>
        <begin position="87"/>
        <end position="106"/>
    </location>
</feature>
<sequence>MSSQITPTNRANSSTAINSSGLEPTTHPAKSSDSSTTDSKDRRVMRGRSPGLSEARETKNNTFHHDLDADGTEPMHKGFLDQPFTRFDAVVLAFCGTLLFTVLAAADVCMADQQAQQFLEDLEFFRQLFLGLPHSRARSRFITWQMLKNIFW</sequence>
<evidence type="ECO:0000313" key="4">
    <source>
        <dbReference type="Proteomes" id="UP000235786"/>
    </source>
</evidence>
<keyword evidence="2" id="KW-1133">Transmembrane helix</keyword>
<organism evidence="3 4">
    <name type="scientific">Hyaloscypha variabilis (strain UAMH 11265 / GT02V1 / F)</name>
    <name type="common">Meliniomyces variabilis</name>
    <dbReference type="NCBI Taxonomy" id="1149755"/>
    <lineage>
        <taxon>Eukaryota</taxon>
        <taxon>Fungi</taxon>
        <taxon>Dikarya</taxon>
        <taxon>Ascomycota</taxon>
        <taxon>Pezizomycotina</taxon>
        <taxon>Leotiomycetes</taxon>
        <taxon>Helotiales</taxon>
        <taxon>Hyaloscyphaceae</taxon>
        <taxon>Hyaloscypha</taxon>
        <taxon>Hyaloscypha variabilis</taxon>
    </lineage>
</organism>
<keyword evidence="2" id="KW-0812">Transmembrane</keyword>
<dbReference type="EMBL" id="KZ613942">
    <property type="protein sequence ID" value="PMD43515.1"/>
    <property type="molecule type" value="Genomic_DNA"/>
</dbReference>
<gene>
    <name evidence="3" type="ORF">L207DRAFT_526670</name>
</gene>
<dbReference type="Proteomes" id="UP000235786">
    <property type="component" value="Unassembled WGS sequence"/>
</dbReference>
<evidence type="ECO:0000256" key="1">
    <source>
        <dbReference type="SAM" id="MobiDB-lite"/>
    </source>
</evidence>
<feature type="compositionally biased region" description="Polar residues" evidence="1">
    <location>
        <begin position="1"/>
        <end position="23"/>
    </location>
</feature>
<feature type="region of interest" description="Disordered" evidence="1">
    <location>
        <begin position="1"/>
        <end position="72"/>
    </location>
</feature>